<organism evidence="1 2">
    <name type="scientific">Apolygus lucorum</name>
    <name type="common">Small green plant bug</name>
    <name type="synonym">Lygocoris lucorum</name>
    <dbReference type="NCBI Taxonomy" id="248454"/>
    <lineage>
        <taxon>Eukaryota</taxon>
        <taxon>Metazoa</taxon>
        <taxon>Ecdysozoa</taxon>
        <taxon>Arthropoda</taxon>
        <taxon>Hexapoda</taxon>
        <taxon>Insecta</taxon>
        <taxon>Pterygota</taxon>
        <taxon>Neoptera</taxon>
        <taxon>Paraneoptera</taxon>
        <taxon>Hemiptera</taxon>
        <taxon>Heteroptera</taxon>
        <taxon>Panheteroptera</taxon>
        <taxon>Cimicomorpha</taxon>
        <taxon>Miridae</taxon>
        <taxon>Mirini</taxon>
        <taxon>Apolygus</taxon>
    </lineage>
</organism>
<accession>A0A8S9X2Z8</accession>
<sequence length="74" mass="8014">MGVLSRVGRAWTAAPLVEDLRTSTLLLCQGWLRLARILSQPEVSPASITYKNTQSNVTLGTLQMGRCVSSISIP</sequence>
<keyword evidence="2" id="KW-1185">Reference proteome</keyword>
<gene>
    <name evidence="1" type="ORF">GE061_003239</name>
</gene>
<reference evidence="1" key="1">
    <citation type="journal article" date="2021" name="Mol. Ecol. Resour.">
        <title>Apolygus lucorum genome provides insights into omnivorousness and mesophyll feeding.</title>
        <authorList>
            <person name="Liu Y."/>
            <person name="Liu H."/>
            <person name="Wang H."/>
            <person name="Huang T."/>
            <person name="Liu B."/>
            <person name="Yang B."/>
            <person name="Yin L."/>
            <person name="Li B."/>
            <person name="Zhang Y."/>
            <person name="Zhang S."/>
            <person name="Jiang F."/>
            <person name="Zhang X."/>
            <person name="Ren Y."/>
            <person name="Wang B."/>
            <person name="Wang S."/>
            <person name="Lu Y."/>
            <person name="Wu K."/>
            <person name="Fan W."/>
            <person name="Wang G."/>
        </authorList>
    </citation>
    <scope>NUCLEOTIDE SEQUENCE</scope>
    <source>
        <strain evidence="1">12Hb</strain>
    </source>
</reference>
<evidence type="ECO:0000313" key="2">
    <source>
        <dbReference type="Proteomes" id="UP000466442"/>
    </source>
</evidence>
<dbReference type="EMBL" id="WIXP02000011">
    <property type="protein sequence ID" value="KAF6202834.1"/>
    <property type="molecule type" value="Genomic_DNA"/>
</dbReference>
<comment type="caution">
    <text evidence="1">The sequence shown here is derived from an EMBL/GenBank/DDBJ whole genome shotgun (WGS) entry which is preliminary data.</text>
</comment>
<dbReference type="AlphaFoldDB" id="A0A8S9X2Z8"/>
<protein>
    <submittedName>
        <fullName evidence="1">Uncharacterized protein</fullName>
    </submittedName>
</protein>
<evidence type="ECO:0000313" key="1">
    <source>
        <dbReference type="EMBL" id="KAF6202834.1"/>
    </source>
</evidence>
<name>A0A8S9X2Z8_APOLU</name>
<proteinExistence type="predicted"/>
<dbReference type="Proteomes" id="UP000466442">
    <property type="component" value="Unassembled WGS sequence"/>
</dbReference>